<reference evidence="3" key="1">
    <citation type="submission" date="2016-11" db="EMBL/GenBank/DDBJ databases">
        <authorList>
            <person name="Jaros S."/>
            <person name="Januszkiewicz K."/>
            <person name="Wedrychowicz H."/>
        </authorList>
    </citation>
    <scope>NUCLEOTIDE SEQUENCE [LARGE SCALE GENOMIC DNA]</scope>
    <source>
        <strain evidence="3">Y48</strain>
    </source>
</reference>
<dbReference type="AlphaFoldDB" id="A0A1J0VXW7"/>
<dbReference type="Pfam" id="PF00501">
    <property type="entry name" value="AMP-binding"/>
    <property type="match status" value="1"/>
</dbReference>
<dbReference type="Gene3D" id="3.40.50.12780">
    <property type="entry name" value="N-terminal domain of ligase-like"/>
    <property type="match status" value="1"/>
</dbReference>
<dbReference type="InterPro" id="IPR042099">
    <property type="entry name" value="ANL_N_sf"/>
</dbReference>
<evidence type="ECO:0000313" key="3">
    <source>
        <dbReference type="EMBL" id="APE36936.1"/>
    </source>
</evidence>
<proteinExistence type="predicted"/>
<keyword evidence="4" id="KW-1185">Reference proteome</keyword>
<gene>
    <name evidence="3" type="ORF">BOX37_26750</name>
</gene>
<organism evidence="3 4">
    <name type="scientific">Nocardia mangyaensis</name>
    <dbReference type="NCBI Taxonomy" id="2213200"/>
    <lineage>
        <taxon>Bacteria</taxon>
        <taxon>Bacillati</taxon>
        <taxon>Actinomycetota</taxon>
        <taxon>Actinomycetes</taxon>
        <taxon>Mycobacteriales</taxon>
        <taxon>Nocardiaceae</taxon>
        <taxon>Nocardia</taxon>
    </lineage>
</organism>
<sequence>MRVVSVAIDHFVWHYTDVAAGTPCLEDHHRRWRYREFAERVDTAAAHLAAAGVRRGATVAIVLPNRLELLVALMAVWRLGAVAAPLDPAGGYVLVRQQIEATGAVVVLDNRPIDSPRRVAGVPCLAVEVLGQPAPTGWVAPPDPTADDPALVCFGADDGPDSGEYSHGWLQEVAMDTVLCLGLTESAHCRISLPLARADVIGMNFIAAIALGARLSLVPNRSQPMAVGRRTTPARRSRAPLWPSPPLC</sequence>
<dbReference type="Proteomes" id="UP000183810">
    <property type="component" value="Chromosome"/>
</dbReference>
<feature type="domain" description="AMP-dependent synthetase/ligase" evidence="2">
    <location>
        <begin position="21"/>
        <end position="154"/>
    </location>
</feature>
<dbReference type="RefSeq" id="WP_071930121.1">
    <property type="nucleotide sequence ID" value="NZ_CP018082.1"/>
</dbReference>
<dbReference type="PANTHER" id="PTHR43767:SF1">
    <property type="entry name" value="NONRIBOSOMAL PEPTIDE SYNTHASE PES1 (EUROFUNG)-RELATED"/>
    <property type="match status" value="1"/>
</dbReference>
<name>A0A1J0VXW7_9NOCA</name>
<dbReference type="EMBL" id="CP018082">
    <property type="protein sequence ID" value="APE36936.1"/>
    <property type="molecule type" value="Genomic_DNA"/>
</dbReference>
<evidence type="ECO:0000256" key="1">
    <source>
        <dbReference type="SAM" id="MobiDB-lite"/>
    </source>
</evidence>
<dbReference type="KEGG" id="nsl:BOX37_26750"/>
<feature type="region of interest" description="Disordered" evidence="1">
    <location>
        <begin position="223"/>
        <end position="248"/>
    </location>
</feature>
<evidence type="ECO:0000313" key="4">
    <source>
        <dbReference type="Proteomes" id="UP000183810"/>
    </source>
</evidence>
<evidence type="ECO:0000259" key="2">
    <source>
        <dbReference type="Pfam" id="PF00501"/>
    </source>
</evidence>
<dbReference type="SUPFAM" id="SSF56801">
    <property type="entry name" value="Acetyl-CoA synthetase-like"/>
    <property type="match status" value="1"/>
</dbReference>
<accession>A0A1J0VXW7</accession>
<dbReference type="InterPro" id="IPR000873">
    <property type="entry name" value="AMP-dep_synth/lig_dom"/>
</dbReference>
<dbReference type="PANTHER" id="PTHR43767">
    <property type="entry name" value="LONG-CHAIN-FATTY-ACID--COA LIGASE"/>
    <property type="match status" value="1"/>
</dbReference>
<protein>
    <recommendedName>
        <fullName evidence="2">AMP-dependent synthetase/ligase domain-containing protein</fullName>
    </recommendedName>
</protein>
<dbReference type="InterPro" id="IPR050237">
    <property type="entry name" value="ATP-dep_AMP-bd_enzyme"/>
</dbReference>